<reference evidence="3 4" key="1">
    <citation type="submission" date="2018-09" db="EMBL/GenBank/DDBJ databases">
        <authorList>
            <person name="Postec A."/>
        </authorList>
    </citation>
    <scope>NUCLEOTIDE SEQUENCE [LARGE SCALE GENOMIC DNA]</scope>
    <source>
        <strain evidence="3">70B-A</strain>
    </source>
</reference>
<protein>
    <recommendedName>
        <fullName evidence="2">PEGA domain-containing protein</fullName>
    </recommendedName>
</protein>
<sequence>MTERKRSTEKKKNVDIVSRMTVIGIVAVVILIVGVTVLALILGGKDKKQDKPEEVETPTEIEEEASSGQFERAIAVVKYVDSESGKLMVYDIEALKMITLAMDSSIDIKNEYGTDIALSQISMGDMIETKYDIKTLKPENVRITAITWQRRDVSNMVVDEESRTIRIGNEVYTYTEELVTSKDGSPFAITELSPADEAIVKGYKDHVWSIIMVNGHGTITLVNHESFIGGQIEIGRKISKLVEAEMNMPISAGVYDVIVSKDNMSPFVSQVMVEEGQIVTLDLSTAQPKVGTVEFVLSQEDVKLYIDDVLLQSNEPSMLSFGNYRIRAEKENFETWEGDLILNQAYLRFKIDLEGKANFLFIQEPAGAEVYLDAAFIGVIPTSTPYTPGDHTITLRRTGYVTASFSFSWEDDGKDKNLVLPELVPLEPSEPGNE</sequence>
<proteinExistence type="predicted"/>
<dbReference type="KEGG" id="cbar:PATL70BA_1643"/>
<dbReference type="OrthoDB" id="9769893at2"/>
<keyword evidence="1" id="KW-1133">Transmembrane helix</keyword>
<evidence type="ECO:0000313" key="3">
    <source>
        <dbReference type="EMBL" id="VDN47530.1"/>
    </source>
</evidence>
<dbReference type="AlphaFoldDB" id="A0A3P7P210"/>
<dbReference type="Proteomes" id="UP000279029">
    <property type="component" value="Chromosome"/>
</dbReference>
<evidence type="ECO:0000256" key="1">
    <source>
        <dbReference type="SAM" id="Phobius"/>
    </source>
</evidence>
<accession>A0A3P7P210</accession>
<keyword evidence="1" id="KW-0472">Membrane</keyword>
<dbReference type="RefSeq" id="WP_125136826.1">
    <property type="nucleotide sequence ID" value="NZ_LR130778.1"/>
</dbReference>
<feature type="domain" description="PEGA" evidence="2">
    <location>
        <begin position="364"/>
        <end position="404"/>
    </location>
</feature>
<dbReference type="Pfam" id="PF08308">
    <property type="entry name" value="PEGA"/>
    <property type="match status" value="1"/>
</dbReference>
<evidence type="ECO:0000259" key="2">
    <source>
        <dbReference type="Pfam" id="PF08308"/>
    </source>
</evidence>
<organism evidence="3 4">
    <name type="scientific">Petrocella atlantisensis</name>
    <dbReference type="NCBI Taxonomy" id="2173034"/>
    <lineage>
        <taxon>Bacteria</taxon>
        <taxon>Bacillati</taxon>
        <taxon>Bacillota</taxon>
        <taxon>Clostridia</taxon>
        <taxon>Lachnospirales</taxon>
        <taxon>Vallitaleaceae</taxon>
        <taxon>Petrocella</taxon>
    </lineage>
</organism>
<keyword evidence="4" id="KW-1185">Reference proteome</keyword>
<name>A0A3P7P210_9FIRM</name>
<gene>
    <name evidence="3" type="ORF">PATL70BA_1643</name>
</gene>
<dbReference type="EMBL" id="LR130778">
    <property type="protein sequence ID" value="VDN47530.1"/>
    <property type="molecule type" value="Genomic_DNA"/>
</dbReference>
<dbReference type="InterPro" id="IPR013229">
    <property type="entry name" value="PEGA"/>
</dbReference>
<keyword evidence="1" id="KW-0812">Transmembrane</keyword>
<evidence type="ECO:0000313" key="4">
    <source>
        <dbReference type="Proteomes" id="UP000279029"/>
    </source>
</evidence>
<feature type="transmembrane region" description="Helical" evidence="1">
    <location>
        <begin position="21"/>
        <end position="42"/>
    </location>
</feature>